<reference evidence="8" key="1">
    <citation type="submission" date="2025-08" db="UniProtKB">
        <authorList>
            <consortium name="RefSeq"/>
        </authorList>
    </citation>
    <scope>IDENTIFICATION</scope>
</reference>
<keyword evidence="3" id="KW-0862">Zinc</keyword>
<name>A0A6J0V7B7_9SAUR</name>
<dbReference type="GO" id="GO:0045944">
    <property type="term" value="P:positive regulation of transcription by RNA polymerase II"/>
    <property type="evidence" value="ECO:0007669"/>
    <property type="project" value="TreeGrafter"/>
</dbReference>
<dbReference type="PANTHER" id="PTHR23041:SF78">
    <property type="entry name" value="E3 UBIQUITIN-PROTEIN LIGASE RNF4"/>
    <property type="match status" value="1"/>
</dbReference>
<dbReference type="InterPro" id="IPR017907">
    <property type="entry name" value="Znf_RING_CS"/>
</dbReference>
<dbReference type="OrthoDB" id="6105938at2759"/>
<protein>
    <submittedName>
        <fullName evidence="8">E3 ubiquitin-protein ligase RNF4 isoform X1</fullName>
    </submittedName>
</protein>
<dbReference type="InterPro" id="IPR001841">
    <property type="entry name" value="Znf_RING"/>
</dbReference>
<keyword evidence="1" id="KW-0479">Metal-binding</keyword>
<keyword evidence="7" id="KW-1185">Reference proteome</keyword>
<evidence type="ECO:0000313" key="7">
    <source>
        <dbReference type="Proteomes" id="UP001652642"/>
    </source>
</evidence>
<evidence type="ECO:0000256" key="4">
    <source>
        <dbReference type="PROSITE-ProRule" id="PRU00175"/>
    </source>
</evidence>
<feature type="region of interest" description="Disordered" evidence="5">
    <location>
        <begin position="195"/>
        <end position="221"/>
    </location>
</feature>
<dbReference type="InterPro" id="IPR043295">
    <property type="entry name" value="RING-HC_RNF4"/>
</dbReference>
<dbReference type="SUPFAM" id="SSF57850">
    <property type="entry name" value="RING/U-box"/>
    <property type="match status" value="1"/>
</dbReference>
<evidence type="ECO:0000256" key="3">
    <source>
        <dbReference type="ARBA" id="ARBA00022833"/>
    </source>
</evidence>
<dbReference type="GeneID" id="110089009"/>
<dbReference type="Proteomes" id="UP001652642">
    <property type="component" value="Chromosome 4"/>
</dbReference>
<evidence type="ECO:0000256" key="5">
    <source>
        <dbReference type="SAM" id="MobiDB-lite"/>
    </source>
</evidence>
<dbReference type="PROSITE" id="PS00518">
    <property type="entry name" value="ZF_RING_1"/>
    <property type="match status" value="1"/>
</dbReference>
<gene>
    <name evidence="8" type="primary">LOC110089009</name>
</gene>
<dbReference type="GO" id="GO:0016605">
    <property type="term" value="C:PML body"/>
    <property type="evidence" value="ECO:0007669"/>
    <property type="project" value="UniProtKB-SubCell"/>
</dbReference>
<feature type="compositionally biased region" description="Low complexity" evidence="5">
    <location>
        <begin position="195"/>
        <end position="208"/>
    </location>
</feature>
<dbReference type="GO" id="GO:0008270">
    <property type="term" value="F:zinc ion binding"/>
    <property type="evidence" value="ECO:0007669"/>
    <property type="project" value="UniProtKB-KW"/>
</dbReference>
<dbReference type="InParanoid" id="A0A6J0V7B7"/>
<dbReference type="KEGG" id="pvt:110089009"/>
<dbReference type="RefSeq" id="XP_020667395.2">
    <property type="nucleotide sequence ID" value="XM_020811736.2"/>
</dbReference>
<keyword evidence="2 4" id="KW-0863">Zinc-finger</keyword>
<dbReference type="PROSITE" id="PS50089">
    <property type="entry name" value="ZF_RING_2"/>
    <property type="match status" value="1"/>
</dbReference>
<evidence type="ECO:0000259" key="6">
    <source>
        <dbReference type="PROSITE" id="PS50089"/>
    </source>
</evidence>
<dbReference type="Pfam" id="PF13923">
    <property type="entry name" value="zf-C3HC4_2"/>
    <property type="match status" value="1"/>
</dbReference>
<evidence type="ECO:0000313" key="8">
    <source>
        <dbReference type="RefSeq" id="XP_020667395.2"/>
    </source>
</evidence>
<evidence type="ECO:0000256" key="2">
    <source>
        <dbReference type="ARBA" id="ARBA00022771"/>
    </source>
</evidence>
<accession>A0A6J0V7B7</accession>
<dbReference type="GO" id="GO:0003677">
    <property type="term" value="F:DNA binding"/>
    <property type="evidence" value="ECO:0007669"/>
    <property type="project" value="UniProtKB-KW"/>
</dbReference>
<proteinExistence type="predicted"/>
<sequence>MERIPARTLPSLSTSLFESSAFRASTMSPTDSKRCGAKRRKNKRGTCLIQSSLDSVEVKSVDTASSAATSSSSSPSTSSVGISFQAVATVSSPSAGNDLLAATATAAPLVSSERMGKSEIPKKRCGGTINSRQSCKRSRMDTSAGEAASQTEPIDLEENTCEEVVDLTCESSEPIVVDLTRNDSVVIVEENTCQQQSQELRSQQPPESCVLSSDDDESRDNDVVLTSTLPRELELLEDRISSTRRSGTVSCPICMDGYSEIVQSGRLIVSTKCGHVFCSQCLRDSLRNANSCPTCRKKLGYKQYHPIYI</sequence>
<dbReference type="Gene3D" id="3.30.40.10">
    <property type="entry name" value="Zinc/RING finger domain, C3HC4 (zinc finger)"/>
    <property type="match status" value="1"/>
</dbReference>
<dbReference type="GO" id="GO:0005737">
    <property type="term" value="C:cytoplasm"/>
    <property type="evidence" value="ECO:0007669"/>
    <property type="project" value="UniProtKB-SubCell"/>
</dbReference>
<feature type="domain" description="RING-type" evidence="6">
    <location>
        <begin position="251"/>
        <end position="296"/>
    </location>
</feature>
<dbReference type="InterPro" id="IPR013083">
    <property type="entry name" value="Znf_RING/FYVE/PHD"/>
</dbReference>
<evidence type="ECO:0000256" key="1">
    <source>
        <dbReference type="ARBA" id="ARBA00022723"/>
    </source>
</evidence>
<dbReference type="AlphaFoldDB" id="A0A6J0V7B7"/>
<dbReference type="CDD" id="cd16533">
    <property type="entry name" value="RING-HC_RNF4"/>
    <property type="match status" value="1"/>
</dbReference>
<organism evidence="7 8">
    <name type="scientific">Pogona vitticeps</name>
    <name type="common">central bearded dragon</name>
    <dbReference type="NCBI Taxonomy" id="103695"/>
    <lineage>
        <taxon>Eukaryota</taxon>
        <taxon>Metazoa</taxon>
        <taxon>Chordata</taxon>
        <taxon>Craniata</taxon>
        <taxon>Vertebrata</taxon>
        <taxon>Euteleostomi</taxon>
        <taxon>Lepidosauria</taxon>
        <taxon>Squamata</taxon>
        <taxon>Bifurcata</taxon>
        <taxon>Unidentata</taxon>
        <taxon>Episquamata</taxon>
        <taxon>Toxicofera</taxon>
        <taxon>Iguania</taxon>
        <taxon>Acrodonta</taxon>
        <taxon>Agamidae</taxon>
        <taxon>Amphibolurinae</taxon>
        <taxon>Pogona</taxon>
    </lineage>
</organism>
<dbReference type="PANTHER" id="PTHR23041">
    <property type="entry name" value="RING FINGER DOMAIN-CONTAINING"/>
    <property type="match status" value="1"/>
</dbReference>
<feature type="region of interest" description="Disordered" evidence="5">
    <location>
        <begin position="113"/>
        <end position="150"/>
    </location>
</feature>
<dbReference type="GO" id="GO:0061630">
    <property type="term" value="F:ubiquitin protein ligase activity"/>
    <property type="evidence" value="ECO:0007669"/>
    <property type="project" value="UniProtKB-EC"/>
</dbReference>
<dbReference type="SMART" id="SM00184">
    <property type="entry name" value="RING"/>
    <property type="match status" value="1"/>
</dbReference>
<dbReference type="InterPro" id="IPR047134">
    <property type="entry name" value="RNF4"/>
</dbReference>